<dbReference type="Gene3D" id="1.10.1330.10">
    <property type="entry name" value="Dockerin domain"/>
    <property type="match status" value="2"/>
</dbReference>
<dbReference type="InterPro" id="IPR036365">
    <property type="entry name" value="PGBD-like_sf"/>
</dbReference>
<dbReference type="GO" id="GO:0004553">
    <property type="term" value="F:hydrolase activity, hydrolyzing O-glycosyl compounds"/>
    <property type="evidence" value="ECO:0007669"/>
    <property type="project" value="InterPro"/>
</dbReference>
<gene>
    <name evidence="2" type="ORF">AUJ44_00730</name>
</gene>
<dbReference type="Proteomes" id="UP000183206">
    <property type="component" value="Unassembled WGS sequence"/>
</dbReference>
<feature type="signal peptide" evidence="1">
    <location>
        <begin position="1"/>
        <end position="26"/>
    </location>
</feature>
<evidence type="ECO:0000313" key="2">
    <source>
        <dbReference type="EMBL" id="OIO33252.1"/>
    </source>
</evidence>
<comment type="caution">
    <text evidence="2">The sequence shown here is derived from an EMBL/GenBank/DDBJ whole genome shotgun (WGS) entry which is preliminary data.</text>
</comment>
<dbReference type="SUPFAM" id="SSF47090">
    <property type="entry name" value="PGBD-like"/>
    <property type="match status" value="1"/>
</dbReference>
<dbReference type="Gene3D" id="1.10.101.10">
    <property type="entry name" value="PGBD-like superfamily/PGBD"/>
    <property type="match status" value="1"/>
</dbReference>
<dbReference type="InterPro" id="IPR018247">
    <property type="entry name" value="EF_Hand_1_Ca_BS"/>
</dbReference>
<dbReference type="InterPro" id="IPR011992">
    <property type="entry name" value="EF-hand-dom_pair"/>
</dbReference>
<proteinExistence type="predicted"/>
<dbReference type="InterPro" id="IPR002105">
    <property type="entry name" value="Dockerin_1_rpt"/>
</dbReference>
<protein>
    <recommendedName>
        <fullName evidence="4">Dockerin domain-containing protein</fullName>
    </recommendedName>
</protein>
<dbReference type="InterPro" id="IPR036439">
    <property type="entry name" value="Dockerin_dom_sf"/>
</dbReference>
<evidence type="ECO:0000313" key="3">
    <source>
        <dbReference type="Proteomes" id="UP000183206"/>
    </source>
</evidence>
<dbReference type="STRING" id="1805282.AUJ44_00730"/>
<name>A0A1J4V7Y5_9BACT</name>
<organism evidence="2 3">
    <name type="scientific">Candidatus Nomurabacteria bacterium CG1_02_47_685</name>
    <dbReference type="NCBI Taxonomy" id="1805282"/>
    <lineage>
        <taxon>Bacteria</taxon>
        <taxon>Candidatus Nomuraibacteriota</taxon>
    </lineage>
</organism>
<evidence type="ECO:0000256" key="1">
    <source>
        <dbReference type="SAM" id="SignalP"/>
    </source>
</evidence>
<sequence length="687" mass="71405">MIKKILATVFAIGLFSLFAVVSVTYAGVNTTTVASCQGKAVAGECIPADVNGDGVINADDISALSDTLVPLDAFHLVASCIGQDVVGKCATADTNGDGIIDSQDLSGVPGTQPANAPLTNLVMDCFGKPVVDACAGADPNGDGKINTSDMLIAMGFGGADAYSSPSLVVHVSSCIDQPVEKDCANADINHDGTIDTADVIAASGAKAAVNTSTSAFLLVYSCIGKDVAGECAAADTNGDGIIDNSDANASDVVALGLAAATSSASCVDLTHTMQRVPASTDVNSGGEVSILQEFLARDTSIYPEGLITGFFGALTEKAVQRWQIARDVVPADNPGTPATTGYGVVGPDTRSSIRIASGCAINPGVVVAPTVTVTSPNGGEIYELGDTVKIKWSTDYVGTSKYEIGLIGAGNDGPDGIEGTADDVNGGYEVIANVNHDPAGYAWVIPLDTATHDDYKIVVSIGERGLFLEQDESDNTFAIVKPSKLTVMKPNGGEQVGWGVNYTINWVNVGFDHWYTDWFAVSKVRIRLLNTATGVHTILTNATPNDGVFAFNPASYGLPVGSYKVVINATTSWLFSGRFLEDKSDNAFSVVKLTVTAPNGGESWAHGTPKAFTWATLNYAPGRVHVWLQNVDTGVWKLIGNNVLDTGIYNWTVSTTTAPAGASWKALIQDTGGTSRDYSDATFTITD</sequence>
<keyword evidence="1" id="KW-0732">Signal</keyword>
<evidence type="ECO:0008006" key="4">
    <source>
        <dbReference type="Google" id="ProtNLM"/>
    </source>
</evidence>
<accession>A0A1J4V7Y5</accession>
<dbReference type="PROSITE" id="PS00018">
    <property type="entry name" value="EF_HAND_1"/>
    <property type="match status" value="4"/>
</dbReference>
<dbReference type="Pfam" id="PF00404">
    <property type="entry name" value="Dockerin_1"/>
    <property type="match status" value="1"/>
</dbReference>
<dbReference type="AlphaFoldDB" id="A0A1J4V7Y5"/>
<reference evidence="2 3" key="1">
    <citation type="journal article" date="2016" name="Environ. Microbiol.">
        <title>Genomic resolution of a cold subsurface aquifer community provides metabolic insights for novel microbes adapted to high CO concentrations.</title>
        <authorList>
            <person name="Probst A.J."/>
            <person name="Castelle C.J."/>
            <person name="Singh A."/>
            <person name="Brown C.T."/>
            <person name="Anantharaman K."/>
            <person name="Sharon I."/>
            <person name="Hug L.A."/>
            <person name="Burstein D."/>
            <person name="Emerson J.B."/>
            <person name="Thomas B.C."/>
            <person name="Banfield J.F."/>
        </authorList>
    </citation>
    <scope>NUCLEOTIDE SEQUENCE [LARGE SCALE GENOMIC DNA]</scope>
    <source>
        <strain evidence="2">CG1_02_47_685</strain>
    </source>
</reference>
<feature type="chain" id="PRO_5013312254" description="Dockerin domain-containing protein" evidence="1">
    <location>
        <begin position="27"/>
        <end position="687"/>
    </location>
</feature>
<dbReference type="InterPro" id="IPR036366">
    <property type="entry name" value="PGBDSf"/>
</dbReference>
<dbReference type="GO" id="GO:0000272">
    <property type="term" value="P:polysaccharide catabolic process"/>
    <property type="evidence" value="ECO:0007669"/>
    <property type="project" value="InterPro"/>
</dbReference>
<dbReference type="SUPFAM" id="SSF47473">
    <property type="entry name" value="EF-hand"/>
    <property type="match status" value="1"/>
</dbReference>
<dbReference type="EMBL" id="MNVO01000014">
    <property type="protein sequence ID" value="OIO33252.1"/>
    <property type="molecule type" value="Genomic_DNA"/>
</dbReference>